<evidence type="ECO:0000313" key="1">
    <source>
        <dbReference type="EMBL" id="CAH3138067.1"/>
    </source>
</evidence>
<protein>
    <submittedName>
        <fullName evidence="1">Uncharacterized protein</fullName>
    </submittedName>
</protein>
<keyword evidence="2" id="KW-1185">Reference proteome</keyword>
<reference evidence="1 2" key="1">
    <citation type="submission" date="2022-05" db="EMBL/GenBank/DDBJ databases">
        <authorList>
            <consortium name="Genoscope - CEA"/>
            <person name="William W."/>
        </authorList>
    </citation>
    <scope>NUCLEOTIDE SEQUENCE [LARGE SCALE GENOMIC DNA]</scope>
</reference>
<organism evidence="1 2">
    <name type="scientific">Porites lobata</name>
    <dbReference type="NCBI Taxonomy" id="104759"/>
    <lineage>
        <taxon>Eukaryota</taxon>
        <taxon>Metazoa</taxon>
        <taxon>Cnidaria</taxon>
        <taxon>Anthozoa</taxon>
        <taxon>Hexacorallia</taxon>
        <taxon>Scleractinia</taxon>
        <taxon>Fungiina</taxon>
        <taxon>Poritidae</taxon>
        <taxon>Porites</taxon>
    </lineage>
</organism>
<proteinExistence type="predicted"/>
<accession>A0ABN8P925</accession>
<evidence type="ECO:0000313" key="2">
    <source>
        <dbReference type="Proteomes" id="UP001159405"/>
    </source>
</evidence>
<dbReference type="EMBL" id="CALNXK010000060">
    <property type="protein sequence ID" value="CAH3138067.1"/>
    <property type="molecule type" value="Genomic_DNA"/>
</dbReference>
<sequence length="78" mass="8574">MGCVSSLSKSCELVRKLLTLVERGFSVIRQVMMDNMKEQTFIGQRTIHDHILNTGGLSKLVIIRELLAAASSLLGLCV</sequence>
<name>A0ABN8P925_9CNID</name>
<gene>
    <name evidence="1" type="ORF">PLOB_00039938</name>
</gene>
<comment type="caution">
    <text evidence="1">The sequence shown here is derived from an EMBL/GenBank/DDBJ whole genome shotgun (WGS) entry which is preliminary data.</text>
</comment>
<dbReference type="Proteomes" id="UP001159405">
    <property type="component" value="Unassembled WGS sequence"/>
</dbReference>